<name>A0ABQ8F5D1_9FUNG</name>
<comment type="caution">
    <text evidence="1">The sequence shown here is derived from an EMBL/GenBank/DDBJ whole genome shotgun (WGS) entry which is preliminary data.</text>
</comment>
<reference evidence="1 2" key="1">
    <citation type="submission" date="2021-02" db="EMBL/GenBank/DDBJ databases">
        <title>Variation within the Batrachochytrium salamandrivorans European outbreak.</title>
        <authorList>
            <person name="Kelly M."/>
            <person name="Pasmans F."/>
            <person name="Shea T.P."/>
            <person name="Munoz J.F."/>
            <person name="Carranza S."/>
            <person name="Cuomo C.A."/>
            <person name="Martel A."/>
        </authorList>
    </citation>
    <scope>NUCLEOTIDE SEQUENCE [LARGE SCALE GENOMIC DNA]</scope>
    <source>
        <strain evidence="1 2">AMFP18/2</strain>
    </source>
</reference>
<proteinExistence type="predicted"/>
<dbReference type="EMBL" id="JAFCIX010000379">
    <property type="protein sequence ID" value="KAH6592508.1"/>
    <property type="molecule type" value="Genomic_DNA"/>
</dbReference>
<evidence type="ECO:0000313" key="1">
    <source>
        <dbReference type="EMBL" id="KAH6592508.1"/>
    </source>
</evidence>
<organism evidence="1 2">
    <name type="scientific">Batrachochytrium salamandrivorans</name>
    <dbReference type="NCBI Taxonomy" id="1357716"/>
    <lineage>
        <taxon>Eukaryota</taxon>
        <taxon>Fungi</taxon>
        <taxon>Fungi incertae sedis</taxon>
        <taxon>Chytridiomycota</taxon>
        <taxon>Chytridiomycota incertae sedis</taxon>
        <taxon>Chytridiomycetes</taxon>
        <taxon>Rhizophydiales</taxon>
        <taxon>Rhizophydiales incertae sedis</taxon>
        <taxon>Batrachochytrium</taxon>
    </lineage>
</organism>
<keyword evidence="2" id="KW-1185">Reference proteome</keyword>
<sequence length="85" mass="9701">MISDISVPSVNHRQEPSPSTTFSIYGLAAVSITYLRSILAPILGHQMEHVPKIDHRTTKHGARFRITVPEDRQQNIIQRLERQSK</sequence>
<protein>
    <submittedName>
        <fullName evidence="1">Uncharacterized protein</fullName>
    </submittedName>
</protein>
<feature type="non-terminal residue" evidence="1">
    <location>
        <position position="85"/>
    </location>
</feature>
<gene>
    <name evidence="1" type="ORF">BASA50_008123</name>
</gene>
<evidence type="ECO:0000313" key="2">
    <source>
        <dbReference type="Proteomes" id="UP001648503"/>
    </source>
</evidence>
<accession>A0ABQ8F5D1</accession>
<dbReference type="Proteomes" id="UP001648503">
    <property type="component" value="Unassembled WGS sequence"/>
</dbReference>